<comment type="similarity">
    <text evidence="8">Belongs to the SecY/SEC61-alpha family. SecY2 subfamily.</text>
</comment>
<dbReference type="AlphaFoldDB" id="A0A3S6QPB2"/>
<dbReference type="InterPro" id="IPR023201">
    <property type="entry name" value="SecY_dom_sf"/>
</dbReference>
<dbReference type="GO" id="GO:0065002">
    <property type="term" value="P:intracellular protein transmembrane transport"/>
    <property type="evidence" value="ECO:0007669"/>
    <property type="project" value="UniProtKB-UniRule"/>
</dbReference>
<protein>
    <recommendedName>
        <fullName evidence="8 9">Accessory Sec system protein translocase subunit SecY2</fullName>
    </recommendedName>
</protein>
<dbReference type="KEGG" id="lhw:BSQ49_04400"/>
<evidence type="ECO:0000256" key="8">
    <source>
        <dbReference type="HAMAP-Rule" id="MF_01466"/>
    </source>
</evidence>
<evidence type="ECO:0000256" key="2">
    <source>
        <dbReference type="ARBA" id="ARBA00022475"/>
    </source>
</evidence>
<feature type="transmembrane region" description="Helical" evidence="8">
    <location>
        <begin position="64"/>
        <end position="84"/>
    </location>
</feature>
<comment type="subunit">
    <text evidence="8">Component of the accessory SecA2/SecY2 protein translocase complex required to export cell wall proteins. May form heterotrimers with SecE and SecG subunits.</text>
</comment>
<feature type="transmembrane region" description="Helical" evidence="8">
    <location>
        <begin position="136"/>
        <end position="154"/>
    </location>
</feature>
<feature type="transmembrane region" description="Helical" evidence="8">
    <location>
        <begin position="105"/>
        <end position="124"/>
    </location>
</feature>
<keyword evidence="3 8" id="KW-0812">Transmembrane</keyword>
<keyword evidence="1 8" id="KW-0813">Transport</keyword>
<dbReference type="InterPro" id="IPR002208">
    <property type="entry name" value="SecY/SEC61-alpha"/>
</dbReference>
<dbReference type="Proteomes" id="UP000314960">
    <property type="component" value="Chromosome"/>
</dbReference>
<feature type="transmembrane region" description="Helical" evidence="8">
    <location>
        <begin position="292"/>
        <end position="311"/>
    </location>
</feature>
<dbReference type="PIRSF" id="PIRSF004557">
    <property type="entry name" value="SecY"/>
    <property type="match status" value="1"/>
</dbReference>
<evidence type="ECO:0000313" key="11">
    <source>
        <dbReference type="Proteomes" id="UP000314960"/>
    </source>
</evidence>
<keyword evidence="2 8" id="KW-1003">Cell membrane</keyword>
<dbReference type="NCBIfam" id="TIGR02920">
    <property type="entry name" value="acc_sec_Y2"/>
    <property type="match status" value="1"/>
</dbReference>
<evidence type="ECO:0000256" key="6">
    <source>
        <dbReference type="ARBA" id="ARBA00023010"/>
    </source>
</evidence>
<feature type="transmembrane region" description="Helical" evidence="8">
    <location>
        <begin position="251"/>
        <end position="272"/>
    </location>
</feature>
<evidence type="ECO:0000256" key="4">
    <source>
        <dbReference type="ARBA" id="ARBA00022927"/>
    </source>
</evidence>
<name>A0A3S6QPB2_9LACO</name>
<dbReference type="PANTHER" id="PTHR10906">
    <property type="entry name" value="SECY/SEC61-ALPHA FAMILY MEMBER"/>
    <property type="match status" value="1"/>
</dbReference>
<evidence type="ECO:0000256" key="3">
    <source>
        <dbReference type="ARBA" id="ARBA00022692"/>
    </source>
</evidence>
<feature type="transmembrane region" description="Helical" evidence="8">
    <location>
        <begin position="377"/>
        <end position="395"/>
    </location>
</feature>
<dbReference type="GO" id="GO:0006605">
    <property type="term" value="P:protein targeting"/>
    <property type="evidence" value="ECO:0007669"/>
    <property type="project" value="UniProtKB-UniRule"/>
</dbReference>
<dbReference type="Gene3D" id="1.10.3370.10">
    <property type="entry name" value="SecY subunit domain"/>
    <property type="match status" value="1"/>
</dbReference>
<dbReference type="InterPro" id="IPR014269">
    <property type="entry name" value="SecY2"/>
</dbReference>
<evidence type="ECO:0000256" key="9">
    <source>
        <dbReference type="NCBIfam" id="TIGR02920"/>
    </source>
</evidence>
<comment type="function">
    <text evidence="8">Part of the accessory SecA2/SecY2 system specifically required for export of possible cell wall proteins. The central subunit of a protein translocation channel.</text>
</comment>
<keyword evidence="5 8" id="KW-1133">Transmembrane helix</keyword>
<feature type="transmembrane region" description="Helical" evidence="8">
    <location>
        <begin position="345"/>
        <end position="371"/>
    </location>
</feature>
<feature type="transmembrane region" description="Helical" evidence="8">
    <location>
        <begin position="12"/>
        <end position="30"/>
    </location>
</feature>
<dbReference type="GO" id="GO:0005886">
    <property type="term" value="C:plasma membrane"/>
    <property type="evidence" value="ECO:0007669"/>
    <property type="project" value="UniProtKB-SubCell"/>
</dbReference>
<evidence type="ECO:0000256" key="1">
    <source>
        <dbReference type="ARBA" id="ARBA00022448"/>
    </source>
</evidence>
<evidence type="ECO:0000313" key="10">
    <source>
        <dbReference type="EMBL" id="AUJ29499.1"/>
    </source>
</evidence>
<reference evidence="10 11" key="1">
    <citation type="submission" date="2016-11" db="EMBL/GenBank/DDBJ databases">
        <title>Interaction between Lactobacillus species and yeast in water kefir.</title>
        <authorList>
            <person name="Behr J."/>
            <person name="Xu D."/>
            <person name="Vogel R.F."/>
        </authorList>
    </citation>
    <scope>NUCLEOTIDE SEQUENCE [LARGE SCALE GENOMIC DNA]</scope>
    <source>
        <strain evidence="10 11">TMW 1.1822</strain>
    </source>
</reference>
<keyword evidence="6 8" id="KW-0811">Translocation</keyword>
<accession>A0A3S6QPB2</accession>
<feature type="transmembrane region" description="Helical" evidence="8">
    <location>
        <begin position="166"/>
        <end position="182"/>
    </location>
</feature>
<evidence type="ECO:0000256" key="7">
    <source>
        <dbReference type="ARBA" id="ARBA00023136"/>
    </source>
</evidence>
<dbReference type="RefSeq" id="WP_141053038.1">
    <property type="nucleotide sequence ID" value="NZ_CP018176.1"/>
</dbReference>
<keyword evidence="7 8" id="KW-0472">Membrane</keyword>
<dbReference type="SUPFAM" id="SSF103491">
    <property type="entry name" value="Preprotein translocase SecY subunit"/>
    <property type="match status" value="1"/>
</dbReference>
<comment type="subcellular location">
    <subcellularLocation>
        <location evidence="8">Cell membrane</location>
        <topology evidence="8">Multi-pass membrane protein</topology>
    </subcellularLocation>
</comment>
<dbReference type="Pfam" id="PF00344">
    <property type="entry name" value="SecY"/>
    <property type="match status" value="1"/>
</dbReference>
<sequence length="418" mass="46937">MDTKEKKELRAILFRKFGWTGLILLIYGLGRHITLPFIDNSALNYMMEKNHLLALSSGATGANLTQFSLFSLGLGPWMSAMIIWQLLMMIKKLSFDKLSQAESTVYQLVITLAIAIIEAWGMIATMPIQNFDTNKILIVITIMVSGSFFLVWLANMNMANGMGSSVAIIIYGMVGSIGQQLLPLVSREIAKSGIFIWLVLIILLIVFLIIFFSVILERAQYRIYIQRILIDNIFSKQTYLPIKLNSGGGMAIMFGTSLLMVPSYLVAILIGYFPHNHIIAWFAKNISLSSNFGVTVYILIIFALAIAFSFINTDTEKIAENLQKSGDYIIGLRPGKQTEKSLRHYVLFFGIFGAFYTVLIAGIPLYIGVIYPNYRSTLMVPGFIMMMVGMILTIIDQYLAIKRLHSYPAVFNMANLKE</sequence>
<evidence type="ECO:0000256" key="5">
    <source>
        <dbReference type="ARBA" id="ARBA00022989"/>
    </source>
</evidence>
<proteinExistence type="inferred from homology"/>
<dbReference type="PRINTS" id="PR00303">
    <property type="entry name" value="SECYTRNLCASE"/>
</dbReference>
<gene>
    <name evidence="8" type="primary">secY2</name>
    <name evidence="10" type="ORF">BSQ49_04400</name>
</gene>
<dbReference type="HAMAP" id="MF_01466">
    <property type="entry name" value="SecY2"/>
    <property type="match status" value="1"/>
</dbReference>
<organism evidence="10 11">
    <name type="scientific">Liquorilactobacillus hordei</name>
    <dbReference type="NCBI Taxonomy" id="468911"/>
    <lineage>
        <taxon>Bacteria</taxon>
        <taxon>Bacillati</taxon>
        <taxon>Bacillota</taxon>
        <taxon>Bacilli</taxon>
        <taxon>Lactobacillales</taxon>
        <taxon>Lactobacillaceae</taxon>
        <taxon>Liquorilactobacillus</taxon>
    </lineage>
</organism>
<dbReference type="EMBL" id="CP018176">
    <property type="protein sequence ID" value="AUJ29499.1"/>
    <property type="molecule type" value="Genomic_DNA"/>
</dbReference>
<feature type="transmembrane region" description="Helical" evidence="8">
    <location>
        <begin position="194"/>
        <end position="216"/>
    </location>
</feature>
<keyword evidence="4 8" id="KW-0653">Protein transport</keyword>